<dbReference type="SUPFAM" id="SSF55785">
    <property type="entry name" value="PYP-like sensor domain (PAS domain)"/>
    <property type="match status" value="3"/>
</dbReference>
<dbReference type="RefSeq" id="WP_013930892.1">
    <property type="nucleotide sequence ID" value="NC_015703.1"/>
</dbReference>
<dbReference type="CDD" id="cd00082">
    <property type="entry name" value="HisKA"/>
    <property type="match status" value="1"/>
</dbReference>
<dbReference type="SUPFAM" id="SSF55874">
    <property type="entry name" value="ATPase domain of HSP90 chaperone/DNA topoisomerase II/histidine kinase"/>
    <property type="match status" value="1"/>
</dbReference>
<feature type="domain" description="PAS" evidence="7">
    <location>
        <begin position="251"/>
        <end position="325"/>
    </location>
</feature>
<dbReference type="Pfam" id="PF02518">
    <property type="entry name" value="HATPase_c"/>
    <property type="match status" value="1"/>
</dbReference>
<name>A0A7U3ZQQ7_RUNSL</name>
<sequence length="748" mass="85823">MELTLTPGLTYRPLVGVFMCRPVKNIDNQLIDLKIIWQNSKIKSNDAVFFPAPDVCLSAYEDIGIFLPDSFWHDLETQGVAIYNLEGVYTGVEWQVLETDDSYLLTVRTTSTQINDLENTRKQLFLANERVRLATWAGKLGIWEYKSQTMKYDWDEVAYQIHGVPIGAEITAEYYLTLVHPEDQPYILEKKAQDDFSIKPIRIIRPDNGQIRYVKSEAMNIATQEGIVVDMIGVVSDITESHLAQLALAESEKRFRAIFNSAFQFIALTDIHGIVLEVNQTALDSGNLRLEEVVGKSFWETYWWQISPHTMEQLRESIALAREGHFVHYEVDHFGKNRTVITVDFSINPIVNDEGKVVLLLMEGHDITEKKRTRAALIESEQRFRDIAENVDELFWICPVDEFRFLYMNFAYERLSGKSRESLYENSLSFLDFVLEEDREAIKNLSRTDLNPIRSPEFRVKNKEGEIRWLSGRIFIIRDEFGNARRRIGIASDITSQKEKEFLLTDLLDKEKELNQLKSQFVAFVSHEFRTPLTTIQSSIELMEHYLFQAEESKLSPTIASKVKHHVSVIHSKICFFADLLTDTLTINQIEAGKISFRPCLMDIAAFTQKLLMEYFHDRPDGRQVDLELTGRPVLVAVDEKLMTRILINLLSNAFKFSQTNPVLRLLYEEDKLKIEITDQGIGIPEEDIPRLFNSFFRAGNVGKIAGTGLGLQITRQLVELHSGVISVNSQQNVGTTMTIVLPLANEK</sequence>
<dbReference type="EC" id="2.7.13.3" evidence="2"/>
<dbReference type="NCBIfam" id="TIGR00229">
    <property type="entry name" value="sensory_box"/>
    <property type="match status" value="2"/>
</dbReference>
<evidence type="ECO:0000259" key="7">
    <source>
        <dbReference type="PROSITE" id="PS50112"/>
    </source>
</evidence>
<keyword evidence="3" id="KW-0597">Phosphoprotein</keyword>
<dbReference type="InterPro" id="IPR013656">
    <property type="entry name" value="PAS_4"/>
</dbReference>
<reference evidence="9 10" key="2">
    <citation type="journal article" date="2012" name="Stand. Genomic Sci.">
        <title>Complete genome sequence of the aquatic bacterium Runella slithyformis type strain (LSU 4(T)).</title>
        <authorList>
            <person name="Copeland A."/>
            <person name="Zhang X."/>
            <person name="Misra M."/>
            <person name="Lapidus A."/>
            <person name="Nolan M."/>
            <person name="Lucas S."/>
            <person name="Deshpande S."/>
            <person name="Cheng J.F."/>
            <person name="Tapia R."/>
            <person name="Goodwin L.A."/>
            <person name="Pitluck S."/>
            <person name="Liolios K."/>
            <person name="Pagani I."/>
            <person name="Ivanova N."/>
            <person name="Mikhailova N."/>
            <person name="Pati A."/>
            <person name="Chen A."/>
            <person name="Palaniappan K."/>
            <person name="Land M."/>
            <person name="Hauser L."/>
            <person name="Pan C."/>
            <person name="Jeffries C.D."/>
            <person name="Detter J.C."/>
            <person name="Brambilla E.M."/>
            <person name="Rohde M."/>
            <person name="Djao O.D."/>
            <person name="Goker M."/>
            <person name="Sikorski J."/>
            <person name="Tindall B.J."/>
            <person name="Woyke T."/>
            <person name="Bristow J."/>
            <person name="Eisen J.A."/>
            <person name="Markowitz V."/>
            <person name="Hugenholtz P."/>
            <person name="Kyrpides N.C."/>
            <person name="Klenk H.P."/>
            <person name="Mavromatis K."/>
        </authorList>
    </citation>
    <scope>NUCLEOTIDE SEQUENCE [LARGE SCALE GENOMIC DNA]</scope>
    <source>
        <strain evidence="10">ATCC 29530 / DSM 19594 / LMG 11500 / NCIMB 11436 / LSU 4</strain>
    </source>
</reference>
<evidence type="ECO:0000256" key="4">
    <source>
        <dbReference type="ARBA" id="ARBA00022679"/>
    </source>
</evidence>
<feature type="domain" description="PAC" evidence="8">
    <location>
        <begin position="197"/>
        <end position="250"/>
    </location>
</feature>
<dbReference type="Gene3D" id="3.30.565.10">
    <property type="entry name" value="Histidine kinase-like ATPase, C-terminal domain"/>
    <property type="match status" value="1"/>
</dbReference>
<dbReference type="InterPro" id="IPR035965">
    <property type="entry name" value="PAS-like_dom_sf"/>
</dbReference>
<dbReference type="InterPro" id="IPR000700">
    <property type="entry name" value="PAS-assoc_C"/>
</dbReference>
<evidence type="ECO:0000259" key="6">
    <source>
        <dbReference type="PROSITE" id="PS50109"/>
    </source>
</evidence>
<dbReference type="AlphaFoldDB" id="A0A7U3ZQQ7"/>
<dbReference type="PROSITE" id="PS50109">
    <property type="entry name" value="HIS_KIN"/>
    <property type="match status" value="1"/>
</dbReference>
<dbReference type="InterPro" id="IPR000014">
    <property type="entry name" value="PAS"/>
</dbReference>
<feature type="domain" description="PAS" evidence="7">
    <location>
        <begin position="380"/>
        <end position="444"/>
    </location>
</feature>
<dbReference type="InterPro" id="IPR004358">
    <property type="entry name" value="Sig_transdc_His_kin-like_C"/>
</dbReference>
<protein>
    <recommendedName>
        <fullName evidence="2">histidine kinase</fullName>
        <ecNumber evidence="2">2.7.13.3</ecNumber>
    </recommendedName>
</protein>
<comment type="catalytic activity">
    <reaction evidence="1">
        <text>ATP + protein L-histidine = ADP + protein N-phospho-L-histidine.</text>
        <dbReference type="EC" id="2.7.13.3"/>
    </reaction>
</comment>
<feature type="domain" description="PAC" evidence="8">
    <location>
        <begin position="454"/>
        <end position="506"/>
    </location>
</feature>
<dbReference type="PANTHER" id="PTHR43304:SF1">
    <property type="entry name" value="PAC DOMAIN-CONTAINING PROTEIN"/>
    <property type="match status" value="1"/>
</dbReference>
<dbReference type="SMART" id="SM00388">
    <property type="entry name" value="HisKA"/>
    <property type="match status" value="1"/>
</dbReference>
<feature type="domain" description="Histidine kinase" evidence="6">
    <location>
        <begin position="524"/>
        <end position="746"/>
    </location>
</feature>
<dbReference type="GO" id="GO:0000155">
    <property type="term" value="F:phosphorelay sensor kinase activity"/>
    <property type="evidence" value="ECO:0007669"/>
    <property type="project" value="InterPro"/>
</dbReference>
<evidence type="ECO:0000256" key="1">
    <source>
        <dbReference type="ARBA" id="ARBA00000085"/>
    </source>
</evidence>
<dbReference type="PROSITE" id="PS50113">
    <property type="entry name" value="PAC"/>
    <property type="match status" value="3"/>
</dbReference>
<dbReference type="Pfam" id="PF08448">
    <property type="entry name" value="PAS_4"/>
    <property type="match status" value="1"/>
</dbReference>
<evidence type="ECO:0000313" key="9">
    <source>
        <dbReference type="EMBL" id="AEI51622.1"/>
    </source>
</evidence>
<dbReference type="PROSITE" id="PS50112">
    <property type="entry name" value="PAS"/>
    <property type="match status" value="2"/>
</dbReference>
<dbReference type="InterPro" id="IPR003594">
    <property type="entry name" value="HATPase_dom"/>
</dbReference>
<dbReference type="SMART" id="SM00091">
    <property type="entry name" value="PAS"/>
    <property type="match status" value="2"/>
</dbReference>
<proteinExistence type="predicted"/>
<dbReference type="SUPFAM" id="SSF47384">
    <property type="entry name" value="Homodimeric domain of signal transducing histidine kinase"/>
    <property type="match status" value="1"/>
</dbReference>
<organism evidence="9 10">
    <name type="scientific">Runella slithyformis (strain ATCC 29530 / DSM 19594 / LMG 11500 / NCIMB 11436 / LSU 4)</name>
    <dbReference type="NCBI Taxonomy" id="761193"/>
    <lineage>
        <taxon>Bacteria</taxon>
        <taxon>Pseudomonadati</taxon>
        <taxon>Bacteroidota</taxon>
        <taxon>Cytophagia</taxon>
        <taxon>Cytophagales</taxon>
        <taxon>Spirosomataceae</taxon>
        <taxon>Runella</taxon>
    </lineage>
</organism>
<dbReference type="SMART" id="SM00387">
    <property type="entry name" value="HATPase_c"/>
    <property type="match status" value="1"/>
</dbReference>
<dbReference type="Gene3D" id="3.30.450.20">
    <property type="entry name" value="PAS domain"/>
    <property type="match status" value="3"/>
</dbReference>
<dbReference type="PANTHER" id="PTHR43304">
    <property type="entry name" value="PHYTOCHROME-LIKE PROTEIN CPH1"/>
    <property type="match status" value="1"/>
</dbReference>
<dbReference type="Gene3D" id="1.10.287.130">
    <property type="match status" value="1"/>
</dbReference>
<evidence type="ECO:0000256" key="2">
    <source>
        <dbReference type="ARBA" id="ARBA00012438"/>
    </source>
</evidence>
<dbReference type="PRINTS" id="PR00344">
    <property type="entry name" value="BCTRLSENSOR"/>
</dbReference>
<keyword evidence="5 9" id="KW-0418">Kinase</keyword>
<dbReference type="Pfam" id="PF00512">
    <property type="entry name" value="HisKA"/>
    <property type="match status" value="1"/>
</dbReference>
<dbReference type="InterPro" id="IPR003661">
    <property type="entry name" value="HisK_dim/P_dom"/>
</dbReference>
<dbReference type="CDD" id="cd00075">
    <property type="entry name" value="HATPase"/>
    <property type="match status" value="1"/>
</dbReference>
<evidence type="ECO:0000256" key="3">
    <source>
        <dbReference type="ARBA" id="ARBA00022553"/>
    </source>
</evidence>
<dbReference type="InterPro" id="IPR052162">
    <property type="entry name" value="Sensor_kinase/Photoreceptor"/>
</dbReference>
<dbReference type="Gene3D" id="2.10.70.100">
    <property type="match status" value="1"/>
</dbReference>
<dbReference type="SMART" id="SM00086">
    <property type="entry name" value="PAC"/>
    <property type="match status" value="3"/>
</dbReference>
<keyword evidence="10" id="KW-1185">Reference proteome</keyword>
<dbReference type="Pfam" id="PF08447">
    <property type="entry name" value="PAS_3"/>
    <property type="match status" value="1"/>
</dbReference>
<reference evidence="10" key="1">
    <citation type="submission" date="2011-06" db="EMBL/GenBank/DDBJ databases">
        <title>The complete genome of chromosome of Runella slithyformis DSM 19594.</title>
        <authorList>
            <consortium name="US DOE Joint Genome Institute (JGI-PGF)"/>
            <person name="Lucas S."/>
            <person name="Han J."/>
            <person name="Lapidus A."/>
            <person name="Bruce D."/>
            <person name="Goodwin L."/>
            <person name="Pitluck S."/>
            <person name="Peters L."/>
            <person name="Kyrpides N."/>
            <person name="Mavromatis K."/>
            <person name="Ivanova N."/>
            <person name="Ovchinnikova G."/>
            <person name="Zhang X."/>
            <person name="Misra M."/>
            <person name="Detter J.C."/>
            <person name="Tapia R."/>
            <person name="Han C."/>
            <person name="Land M."/>
            <person name="Hauser L."/>
            <person name="Markowitz V."/>
            <person name="Cheng J.-F."/>
            <person name="Hugenholtz P."/>
            <person name="Woyke T."/>
            <person name="Wu D."/>
            <person name="Tindall B."/>
            <person name="Faehrich R."/>
            <person name="Brambilla E."/>
            <person name="Klenk H.-P."/>
            <person name="Eisen J.A."/>
        </authorList>
    </citation>
    <scope>NUCLEOTIDE SEQUENCE [LARGE SCALE GENOMIC DNA]</scope>
    <source>
        <strain evidence="10">ATCC 29530 / DSM 19594 / LMG 11500 / NCIMB 11436 / LSU 4</strain>
    </source>
</reference>
<dbReference type="InterPro" id="IPR013655">
    <property type="entry name" value="PAS_fold_3"/>
</dbReference>
<dbReference type="InterPro" id="IPR036097">
    <property type="entry name" value="HisK_dim/P_sf"/>
</dbReference>
<evidence type="ECO:0000313" key="10">
    <source>
        <dbReference type="Proteomes" id="UP000000493"/>
    </source>
</evidence>
<dbReference type="InterPro" id="IPR001610">
    <property type="entry name" value="PAC"/>
</dbReference>
<dbReference type="InterPro" id="IPR036890">
    <property type="entry name" value="HATPase_C_sf"/>
</dbReference>
<dbReference type="EMBL" id="CP002859">
    <property type="protein sequence ID" value="AEI51622.1"/>
    <property type="molecule type" value="Genomic_DNA"/>
</dbReference>
<evidence type="ECO:0000256" key="5">
    <source>
        <dbReference type="ARBA" id="ARBA00022777"/>
    </source>
</evidence>
<gene>
    <name evidence="9" type="ordered locus">Runsl_5329</name>
</gene>
<accession>A0A7U3ZQQ7</accession>
<dbReference type="Proteomes" id="UP000000493">
    <property type="component" value="Chromosome"/>
</dbReference>
<evidence type="ECO:0000259" key="8">
    <source>
        <dbReference type="PROSITE" id="PS50113"/>
    </source>
</evidence>
<dbReference type="KEGG" id="rsi:Runsl_5329"/>
<keyword evidence="4" id="KW-0808">Transferase</keyword>
<dbReference type="FunFam" id="3.30.450.20:FF:000155">
    <property type="entry name" value="Sensor histidine kinase TodS"/>
    <property type="match status" value="1"/>
</dbReference>
<feature type="domain" description="PAC" evidence="8">
    <location>
        <begin position="327"/>
        <end position="379"/>
    </location>
</feature>
<dbReference type="InterPro" id="IPR005467">
    <property type="entry name" value="His_kinase_dom"/>
</dbReference>
<dbReference type="CDD" id="cd00130">
    <property type="entry name" value="PAS"/>
    <property type="match status" value="2"/>
</dbReference>